<evidence type="ECO:0008006" key="4">
    <source>
        <dbReference type="Google" id="ProtNLM"/>
    </source>
</evidence>
<proteinExistence type="predicted"/>
<evidence type="ECO:0000313" key="3">
    <source>
        <dbReference type="Proteomes" id="UP000223968"/>
    </source>
</evidence>
<feature type="region of interest" description="Disordered" evidence="1">
    <location>
        <begin position="1"/>
        <end position="38"/>
    </location>
</feature>
<gene>
    <name evidence="2" type="ORF">AJ79_06450</name>
</gene>
<evidence type="ECO:0000313" key="2">
    <source>
        <dbReference type="EMBL" id="PGH06808.1"/>
    </source>
</evidence>
<dbReference type="GO" id="GO:0005739">
    <property type="term" value="C:mitochondrion"/>
    <property type="evidence" value="ECO:0007669"/>
    <property type="project" value="TreeGrafter"/>
</dbReference>
<feature type="compositionally biased region" description="Polar residues" evidence="1">
    <location>
        <begin position="27"/>
        <end position="38"/>
    </location>
</feature>
<dbReference type="OrthoDB" id="275936at2759"/>
<keyword evidence="3" id="KW-1185">Reference proteome</keyword>
<accession>A0A2B7XDT2</accession>
<dbReference type="Proteomes" id="UP000223968">
    <property type="component" value="Unassembled WGS sequence"/>
</dbReference>
<sequence>MSRESTSQLRPEPVSSSPTITASRSSVGSKLASSSTKRWNTDSLGSRLAVDVASAAGAASLICPLITIIDKAIIEKAAKGLPICQSLKSSLVNLIKRPHSFFISTPFLLIYTLYGSTYLTANVIDTVTTTMNDRSFSHVSAGPAKFIATAAVNMSICVYKDARFARIFGAQGSPSSADRSSKASTGTTPSSNRRPIHCHPPVSKTPESLPIPKRSFGLFCLRDSMTIFASFNLPTLLSPHIPDILASTPSSKTALAQFSIPASVQLFSTPLHLLGLDLYNRQPAGGLPAADRWDRIKRDWAPSCIARIGRIVPAYGFGGVANTKFRTTLMGSLEEKKDTI</sequence>
<reference evidence="2 3" key="1">
    <citation type="submission" date="2017-10" db="EMBL/GenBank/DDBJ databases">
        <title>Comparative genomics in systemic dimorphic fungi from Ajellomycetaceae.</title>
        <authorList>
            <person name="Munoz J.F."/>
            <person name="Mcewen J.G."/>
            <person name="Clay O.K."/>
            <person name="Cuomo C.A."/>
        </authorList>
    </citation>
    <scope>NUCLEOTIDE SEQUENCE [LARGE SCALE GENOMIC DNA]</scope>
    <source>
        <strain evidence="2 3">UAMH5409</strain>
    </source>
</reference>
<protein>
    <recommendedName>
        <fullName evidence="4">Sequence orphan</fullName>
    </recommendedName>
</protein>
<feature type="compositionally biased region" description="Low complexity" evidence="1">
    <location>
        <begin position="173"/>
        <end position="184"/>
    </location>
</feature>
<dbReference type="InterPro" id="IPR038781">
    <property type="entry name" value="C365.16-ike"/>
</dbReference>
<organism evidence="2 3">
    <name type="scientific">Helicocarpus griseus UAMH5409</name>
    <dbReference type="NCBI Taxonomy" id="1447875"/>
    <lineage>
        <taxon>Eukaryota</taxon>
        <taxon>Fungi</taxon>
        <taxon>Dikarya</taxon>
        <taxon>Ascomycota</taxon>
        <taxon>Pezizomycotina</taxon>
        <taxon>Eurotiomycetes</taxon>
        <taxon>Eurotiomycetidae</taxon>
        <taxon>Onygenales</taxon>
        <taxon>Ajellomycetaceae</taxon>
        <taxon>Helicocarpus</taxon>
    </lineage>
</organism>
<dbReference type="STRING" id="1447875.A0A2B7XDT2"/>
<dbReference type="PANTHER" id="PTHR37845">
    <property type="entry name" value="SEQUENCE ORPHAN"/>
    <property type="match status" value="1"/>
</dbReference>
<evidence type="ECO:0000256" key="1">
    <source>
        <dbReference type="SAM" id="MobiDB-lite"/>
    </source>
</evidence>
<dbReference type="EMBL" id="PDNB01000114">
    <property type="protein sequence ID" value="PGH06808.1"/>
    <property type="molecule type" value="Genomic_DNA"/>
</dbReference>
<dbReference type="AlphaFoldDB" id="A0A2B7XDT2"/>
<dbReference type="PANTHER" id="PTHR37845:SF1">
    <property type="entry name" value="SEQUENCE ORPHAN"/>
    <property type="match status" value="1"/>
</dbReference>
<comment type="caution">
    <text evidence="2">The sequence shown here is derived from an EMBL/GenBank/DDBJ whole genome shotgun (WGS) entry which is preliminary data.</text>
</comment>
<feature type="compositionally biased region" description="Low complexity" evidence="1">
    <location>
        <begin position="15"/>
        <end position="26"/>
    </location>
</feature>
<feature type="region of interest" description="Disordered" evidence="1">
    <location>
        <begin position="171"/>
        <end position="209"/>
    </location>
</feature>
<name>A0A2B7XDT2_9EURO</name>